<gene>
    <name evidence="2" type="ORF">RCL2_000890200</name>
</gene>
<dbReference type="Proteomes" id="UP000615446">
    <property type="component" value="Unassembled WGS sequence"/>
</dbReference>
<feature type="region of interest" description="Disordered" evidence="1">
    <location>
        <begin position="1"/>
        <end position="82"/>
    </location>
</feature>
<proteinExistence type="predicted"/>
<accession>A0A8H3L538</accession>
<evidence type="ECO:0000256" key="1">
    <source>
        <dbReference type="SAM" id="MobiDB-lite"/>
    </source>
</evidence>
<protein>
    <submittedName>
        <fullName evidence="2">Uncharacterized protein</fullName>
    </submittedName>
</protein>
<comment type="caution">
    <text evidence="2">The sequence shown here is derived from an EMBL/GenBank/DDBJ whole genome shotgun (WGS) entry which is preliminary data.</text>
</comment>
<sequence length="82" mass="9732">MKKDENETKKRQKEKKMKVVSNEDEETINNKQKNNRNKAIHLPHFQRESANLKEMKNLGEPKSKTKKKLEQNLKIKEAKSSK</sequence>
<dbReference type="EMBL" id="BLAL01000058">
    <property type="protein sequence ID" value="GES81657.1"/>
    <property type="molecule type" value="Genomic_DNA"/>
</dbReference>
<evidence type="ECO:0000313" key="3">
    <source>
        <dbReference type="Proteomes" id="UP000615446"/>
    </source>
</evidence>
<organism evidence="2 3">
    <name type="scientific">Rhizophagus clarus</name>
    <dbReference type="NCBI Taxonomy" id="94130"/>
    <lineage>
        <taxon>Eukaryota</taxon>
        <taxon>Fungi</taxon>
        <taxon>Fungi incertae sedis</taxon>
        <taxon>Mucoromycota</taxon>
        <taxon>Glomeromycotina</taxon>
        <taxon>Glomeromycetes</taxon>
        <taxon>Glomerales</taxon>
        <taxon>Glomeraceae</taxon>
        <taxon>Rhizophagus</taxon>
    </lineage>
</organism>
<evidence type="ECO:0000313" key="2">
    <source>
        <dbReference type="EMBL" id="GES81657.1"/>
    </source>
</evidence>
<reference evidence="2" key="1">
    <citation type="submission" date="2019-10" db="EMBL/GenBank/DDBJ databases">
        <title>Conservation and host-specific expression of non-tandemly repeated heterogenous ribosome RNA gene in arbuscular mycorrhizal fungi.</title>
        <authorList>
            <person name="Maeda T."/>
            <person name="Kobayashi Y."/>
            <person name="Nakagawa T."/>
            <person name="Ezawa T."/>
            <person name="Yamaguchi K."/>
            <person name="Bino T."/>
            <person name="Nishimoto Y."/>
            <person name="Shigenobu S."/>
            <person name="Kawaguchi M."/>
        </authorList>
    </citation>
    <scope>NUCLEOTIDE SEQUENCE</scope>
    <source>
        <strain evidence="2">HR1</strain>
    </source>
</reference>
<name>A0A8H3L538_9GLOM</name>
<dbReference type="AlphaFoldDB" id="A0A8H3L538"/>
<feature type="compositionally biased region" description="Basic and acidic residues" evidence="1">
    <location>
        <begin position="45"/>
        <end position="82"/>
    </location>
</feature>